<dbReference type="WBParaSite" id="JU765_v2.g6608.t1">
    <property type="protein sequence ID" value="JU765_v2.g6608.t1"/>
    <property type="gene ID" value="JU765_v2.g6608"/>
</dbReference>
<reference evidence="2" key="1">
    <citation type="submission" date="2022-11" db="UniProtKB">
        <authorList>
            <consortium name="WormBaseParasite"/>
        </authorList>
    </citation>
    <scope>IDENTIFICATION</scope>
</reference>
<organism evidence="1 2">
    <name type="scientific">Panagrolaimus sp. JU765</name>
    <dbReference type="NCBI Taxonomy" id="591449"/>
    <lineage>
        <taxon>Eukaryota</taxon>
        <taxon>Metazoa</taxon>
        <taxon>Ecdysozoa</taxon>
        <taxon>Nematoda</taxon>
        <taxon>Chromadorea</taxon>
        <taxon>Rhabditida</taxon>
        <taxon>Tylenchina</taxon>
        <taxon>Panagrolaimomorpha</taxon>
        <taxon>Panagrolaimoidea</taxon>
        <taxon>Panagrolaimidae</taxon>
        <taxon>Panagrolaimus</taxon>
    </lineage>
</organism>
<evidence type="ECO:0000313" key="2">
    <source>
        <dbReference type="WBParaSite" id="JU765_v2.g6608.t1"/>
    </source>
</evidence>
<dbReference type="Proteomes" id="UP000887576">
    <property type="component" value="Unplaced"/>
</dbReference>
<protein>
    <submittedName>
        <fullName evidence="2">Uncharacterized protein</fullName>
    </submittedName>
</protein>
<name>A0AC34RG95_9BILA</name>
<accession>A0AC34RG95</accession>
<proteinExistence type="predicted"/>
<evidence type="ECO:0000313" key="1">
    <source>
        <dbReference type="Proteomes" id="UP000887576"/>
    </source>
</evidence>
<sequence length="69" mass="7982">MFCFVKSHDVLCGFLEKDKFVINMTYNHCAFLGEGGRVAHLVIGQRTENKQAFFFETVVKEGEPRNIRK</sequence>